<keyword evidence="2" id="KW-1133">Transmembrane helix</keyword>
<dbReference type="InterPro" id="IPR024395">
    <property type="entry name" value="CLASP_N_dom"/>
</dbReference>
<feature type="compositionally biased region" description="Polar residues" evidence="1">
    <location>
        <begin position="677"/>
        <end position="686"/>
    </location>
</feature>
<keyword evidence="2" id="KW-0812">Transmembrane</keyword>
<feature type="region of interest" description="Disordered" evidence="1">
    <location>
        <begin position="487"/>
        <end position="575"/>
    </location>
</feature>
<dbReference type="Pfam" id="PF12348">
    <property type="entry name" value="CLASP_N"/>
    <property type="match status" value="1"/>
</dbReference>
<feature type="region of interest" description="Disordered" evidence="1">
    <location>
        <begin position="316"/>
        <end position="393"/>
    </location>
</feature>
<feature type="region of interest" description="Disordered" evidence="1">
    <location>
        <begin position="1066"/>
        <end position="1155"/>
    </location>
</feature>
<dbReference type="OrthoDB" id="71285at2759"/>
<feature type="compositionally biased region" description="Low complexity" evidence="1">
    <location>
        <begin position="361"/>
        <end position="377"/>
    </location>
</feature>
<evidence type="ECO:0000256" key="1">
    <source>
        <dbReference type="SAM" id="MobiDB-lite"/>
    </source>
</evidence>
<keyword evidence="5" id="KW-1185">Reference proteome</keyword>
<keyword evidence="2" id="KW-0472">Membrane</keyword>
<proteinExistence type="predicted"/>
<sequence length="1291" mass="143837">MLHLLRRHSPRAIARGKSQRRTKTGGELDAAATCVPQSICKLWNGSTDRFTCVCSICRSPIRSLTLPVSFDTAISHQVQETQKLLSDPETDWKDCSSAIEELATAVECLGRSASHKDAVRLLLSLSVGIGMQLVSIRSKLVKDVCEHLLRVVKVTGQDFQDMANALLPQIVGTAKSASAAIRHPGAKLLCKMSEAVRYDLSLMRKIYVQLVQDKARVLVLEQLRIIFVYWGDNEVLQWEADILEIVRRGLEDQHERVRKTAREVLTRFSSRWSERVDELVDIPSNQSKALLISEHRDSPLAEAILNKYPELVNKSDSFSRSRSSFTQSRASFRKSPRHNREQNIEIHVSATPPPKQREQQETNNTEETTSTTSTRRTGAPPEITERERGAVSRRLFDNADFSDEADDDQQDDTLEVFDGSQMYGVHSKLTKSETGDIPSPPPAIPNRMVVAPSSTTSSVEEASLRYPDVRKLLESKIPSPLTRSPRILDKKLLGSPTGATSSPDLRPSMLPRPRSFTFKARGSDGPSTPVGGAKLEEENAETNPLSASDEYFSKPIPSSVATPTPSPPSTDNVTLRPRRRGFVHQEQEDSPLQNYAPELLSPSLQTPEELVRPRQVETTPESVICSSNPLEQEIAPALRGQDYGGNAIGDADEIGHLTEDRDHVESDTEWHHRRLNGSWSRSNSGSAEEDAEQSKPSGDFFRGEWHLDDGPRHKFDLDDEIGDRLSDEDQDQADYVGKPDGSETKLHENVGSSPLEYFTVQNDYEEEEVDEEDMEPTAVSKSENSPNDALTGLLNVRDEMSRLRAITRNDENSYGVAFEEREGSPTRCAVNAANASEESQDHVPETRTVQPSDEPSKKHPSYLQRLTHADLFARSPLIVPTADVPREEMGEQPSPLQTFEPTLIEVTASDGEHAHAHEELEESDFFDKKDLPPSPSLVFERATAKNDGPKTEAFDFVKESQFAENYSPRAESNACPQEIPQDHELYIDHDDQVGRFDAAERLFAAKDVPTHHAYHGTPSPPHQRFAAPQLSQQEHYMHSEPYQERYPAPTPMGAKLASAFANAQRNAMAKNGDDAPTDAPTDSMVKADNAEEETTPKPAQEQTVKETSPQSCQAESSFVESALPVSAESKHDTNPTRPTTTSPTTAKPERSPSPGKLSWISSFGISIVMLLSAFFCIAGILHAAKKVNESHEYHLDLKARIHKFEASIAESHTKVLKLEEDYAIWSEYVRKLTEEDEASAVTQLQAIQVEVQKWQQDMKEDLVQFRQALSVDSIEAAFANLRVNNTKQLEQ</sequence>
<feature type="transmembrane region" description="Helical" evidence="2">
    <location>
        <begin position="1157"/>
        <end position="1181"/>
    </location>
</feature>
<feature type="compositionally biased region" description="Polar residues" evidence="1">
    <location>
        <begin position="779"/>
        <end position="788"/>
    </location>
</feature>
<feature type="compositionally biased region" description="Acidic residues" evidence="1">
    <location>
        <begin position="765"/>
        <end position="775"/>
    </location>
</feature>
<gene>
    <name evidence="4" type="ORF">PHYPSEUDO_007122</name>
</gene>
<dbReference type="Proteomes" id="UP000694044">
    <property type="component" value="Unassembled WGS sequence"/>
</dbReference>
<feature type="domain" description="CLASP N-terminal" evidence="3">
    <location>
        <begin position="76"/>
        <end position="288"/>
    </location>
</feature>
<accession>A0A8T1WEN6</accession>
<organism evidence="4 5">
    <name type="scientific">Phytophthora pseudosyringae</name>
    <dbReference type="NCBI Taxonomy" id="221518"/>
    <lineage>
        <taxon>Eukaryota</taxon>
        <taxon>Sar</taxon>
        <taxon>Stramenopiles</taxon>
        <taxon>Oomycota</taxon>
        <taxon>Peronosporomycetes</taxon>
        <taxon>Peronosporales</taxon>
        <taxon>Peronosporaceae</taxon>
        <taxon>Phytophthora</taxon>
    </lineage>
</organism>
<feature type="compositionally biased region" description="Basic and acidic residues" evidence="1">
    <location>
        <begin position="383"/>
        <end position="393"/>
    </location>
</feature>
<protein>
    <recommendedName>
        <fullName evidence="3">CLASP N-terminal domain-containing protein</fullName>
    </recommendedName>
</protein>
<feature type="region of interest" description="Disordered" evidence="1">
    <location>
        <begin position="725"/>
        <end position="752"/>
    </location>
</feature>
<dbReference type="EMBL" id="JAGDFM010000029">
    <property type="protein sequence ID" value="KAG7390660.1"/>
    <property type="molecule type" value="Genomic_DNA"/>
</dbReference>
<feature type="region of interest" description="Disordered" evidence="1">
    <location>
        <begin position="765"/>
        <end position="790"/>
    </location>
</feature>
<comment type="caution">
    <text evidence="4">The sequence shown here is derived from an EMBL/GenBank/DDBJ whole genome shotgun (WGS) entry which is preliminary data.</text>
</comment>
<feature type="compositionally biased region" description="Polar residues" evidence="1">
    <location>
        <begin position="1100"/>
        <end position="1119"/>
    </location>
</feature>
<reference evidence="4" key="1">
    <citation type="submission" date="2021-02" db="EMBL/GenBank/DDBJ databases">
        <authorList>
            <person name="Palmer J.M."/>
        </authorList>
    </citation>
    <scope>NUCLEOTIDE SEQUENCE</scope>
    <source>
        <strain evidence="4">SCRP734</strain>
    </source>
</reference>
<evidence type="ECO:0000259" key="3">
    <source>
        <dbReference type="Pfam" id="PF12348"/>
    </source>
</evidence>
<feature type="compositionally biased region" description="Low complexity" evidence="1">
    <location>
        <begin position="1135"/>
        <end position="1145"/>
    </location>
</feature>
<feature type="region of interest" description="Disordered" evidence="1">
    <location>
        <begin position="833"/>
        <end position="860"/>
    </location>
</feature>
<evidence type="ECO:0000256" key="2">
    <source>
        <dbReference type="SAM" id="Phobius"/>
    </source>
</evidence>
<evidence type="ECO:0000313" key="4">
    <source>
        <dbReference type="EMBL" id="KAG7390660.1"/>
    </source>
</evidence>
<evidence type="ECO:0000313" key="5">
    <source>
        <dbReference type="Proteomes" id="UP000694044"/>
    </source>
</evidence>
<name>A0A8T1WEN6_9STRA</name>
<feature type="compositionally biased region" description="Low complexity" evidence="1">
    <location>
        <begin position="316"/>
        <end position="330"/>
    </location>
</feature>
<feature type="region of interest" description="Disordered" evidence="1">
    <location>
        <begin position="662"/>
        <end position="706"/>
    </location>
</feature>